<dbReference type="Pfam" id="PF03109">
    <property type="entry name" value="ABC1"/>
    <property type="match status" value="1"/>
</dbReference>
<proteinExistence type="inferred from homology"/>
<dbReference type="RefSeq" id="XP_045956058.1">
    <property type="nucleotide sequence ID" value="XM_046103254.1"/>
</dbReference>
<reference evidence="4" key="1">
    <citation type="journal article" date="2021" name="Nat. Commun.">
        <title>Genetic determinants of endophytism in the Arabidopsis root mycobiome.</title>
        <authorList>
            <person name="Mesny F."/>
            <person name="Miyauchi S."/>
            <person name="Thiergart T."/>
            <person name="Pickel B."/>
            <person name="Atanasova L."/>
            <person name="Karlsson M."/>
            <person name="Huettel B."/>
            <person name="Barry K.W."/>
            <person name="Haridas S."/>
            <person name="Chen C."/>
            <person name="Bauer D."/>
            <person name="Andreopoulos W."/>
            <person name="Pangilinan J."/>
            <person name="LaButti K."/>
            <person name="Riley R."/>
            <person name="Lipzen A."/>
            <person name="Clum A."/>
            <person name="Drula E."/>
            <person name="Henrissat B."/>
            <person name="Kohler A."/>
            <person name="Grigoriev I.V."/>
            <person name="Martin F.M."/>
            <person name="Hacquard S."/>
        </authorList>
    </citation>
    <scope>NUCLEOTIDE SEQUENCE</scope>
    <source>
        <strain evidence="4">MPI-SDFR-AT-0073</strain>
    </source>
</reference>
<sequence length="682" mass="78124">MFRPRIAGLCNTSQLSHSAVVAAASRRTVSRDTILQRAPAFPRTQRLPPASRRHVQTTSQFQPMRPPSPESLGRPTAAREFKRSRKWLRRLVIATTVGGTLYLFDRQLFASGITRSLRTFGNGLYVAMDYKLNFRPEPLLGGTVGDLHRRSAERLFELLRENGGLYLKIGQAIAMQSAVLPPEFQKMFARMFDDAPSHAWKDVEKVIRQDFGGKSTEEVFGVSFTGEEGKGILERKARASASVAQVHWARLPDGREVAIKIQKPEIEKQVGWDLWAFKVVMKVYTYWFDIPLYSIVPFISERLLLETDFQSEAQNSETMRKLISTEPSLKGRVYIPQVYPEFTTKRILVTEWIEGVRLWDKTAMTNSWRGGYGRGSEGVHGAQLSSPDMEEIRRKIRDNPETNELKPNREFWRGRNGKGGLGLSTKEIMTTIVDLFSAQIFKWGVVHCDPHPGNIFIRRLPSGRSEVVLIDHGLYVYMSPKFKNQYARFWKSLMTFDNDTIGEISEDWGIKAPDIFASATLMRPYDGGDGSAKNEILREMEGKTPAERHFEVQQRMKQGLREMLADEDKWPKELIFIGRNMRIVQGNNQFMGSPVNRIKMMGNWASRSLFEDPNLPWAQRFANMWRHMLFKTVLVASDVAFYGFKVRQWLGLGGGMEDEVEARMREMAKDFGVELQHEIFEG</sequence>
<name>A0A9P8ZV77_9PEZI</name>
<dbReference type="SUPFAM" id="SSF56112">
    <property type="entry name" value="Protein kinase-like (PK-like)"/>
    <property type="match status" value="1"/>
</dbReference>
<evidence type="ECO:0000256" key="2">
    <source>
        <dbReference type="SAM" id="MobiDB-lite"/>
    </source>
</evidence>
<protein>
    <submittedName>
        <fullName evidence="4">ABC1 family-domain-containing protein</fullName>
    </submittedName>
</protein>
<dbReference type="EMBL" id="JAGPXC010000006">
    <property type="protein sequence ID" value="KAH6651780.1"/>
    <property type="molecule type" value="Genomic_DNA"/>
</dbReference>
<organism evidence="4 5">
    <name type="scientific">Truncatella angustata</name>
    <dbReference type="NCBI Taxonomy" id="152316"/>
    <lineage>
        <taxon>Eukaryota</taxon>
        <taxon>Fungi</taxon>
        <taxon>Dikarya</taxon>
        <taxon>Ascomycota</taxon>
        <taxon>Pezizomycotina</taxon>
        <taxon>Sordariomycetes</taxon>
        <taxon>Xylariomycetidae</taxon>
        <taxon>Amphisphaeriales</taxon>
        <taxon>Sporocadaceae</taxon>
        <taxon>Truncatella</taxon>
    </lineage>
</organism>
<feature type="domain" description="ABC1 atypical kinase-like" evidence="3">
    <location>
        <begin position="191"/>
        <end position="504"/>
    </location>
</feature>
<comment type="similarity">
    <text evidence="1">Belongs to the protein kinase superfamily. ADCK protein kinase family.</text>
</comment>
<dbReference type="GeneID" id="70132146"/>
<dbReference type="AlphaFoldDB" id="A0A9P8ZV77"/>
<evidence type="ECO:0000259" key="3">
    <source>
        <dbReference type="Pfam" id="PF03109"/>
    </source>
</evidence>
<dbReference type="Proteomes" id="UP000758603">
    <property type="component" value="Unassembled WGS sequence"/>
</dbReference>
<dbReference type="InterPro" id="IPR045307">
    <property type="entry name" value="ADCK1_dom"/>
</dbReference>
<feature type="region of interest" description="Disordered" evidence="2">
    <location>
        <begin position="39"/>
        <end position="78"/>
    </location>
</feature>
<dbReference type="PANTHER" id="PTHR43173">
    <property type="entry name" value="ABC1 FAMILY PROTEIN"/>
    <property type="match status" value="1"/>
</dbReference>
<dbReference type="InterPro" id="IPR051130">
    <property type="entry name" value="Mito_struct-func_regulator"/>
</dbReference>
<dbReference type="InterPro" id="IPR011009">
    <property type="entry name" value="Kinase-like_dom_sf"/>
</dbReference>
<dbReference type="OrthoDB" id="427480at2759"/>
<dbReference type="InterPro" id="IPR004147">
    <property type="entry name" value="ABC1_dom"/>
</dbReference>
<evidence type="ECO:0000256" key="1">
    <source>
        <dbReference type="ARBA" id="ARBA00009670"/>
    </source>
</evidence>
<evidence type="ECO:0000313" key="5">
    <source>
        <dbReference type="Proteomes" id="UP000758603"/>
    </source>
</evidence>
<evidence type="ECO:0000313" key="4">
    <source>
        <dbReference type="EMBL" id="KAH6651780.1"/>
    </source>
</evidence>
<dbReference type="PANTHER" id="PTHR43173:SF37">
    <property type="entry name" value="ABC1 FAMILY PROTEIN C10F6.14C"/>
    <property type="match status" value="1"/>
</dbReference>
<comment type="caution">
    <text evidence="4">The sequence shown here is derived from an EMBL/GenBank/DDBJ whole genome shotgun (WGS) entry which is preliminary data.</text>
</comment>
<accession>A0A9P8ZV77</accession>
<gene>
    <name evidence="4" type="ORF">BKA67DRAFT_571882</name>
</gene>
<keyword evidence="5" id="KW-1185">Reference proteome</keyword>
<dbReference type="CDD" id="cd13969">
    <property type="entry name" value="ADCK1-like"/>
    <property type="match status" value="1"/>
</dbReference>